<dbReference type="PANTHER" id="PTHR36447">
    <property type="entry name" value="BETA-GALACTOSIDASE GANA"/>
    <property type="match status" value="1"/>
</dbReference>
<evidence type="ECO:0000313" key="3">
    <source>
        <dbReference type="Proteomes" id="UP000017837"/>
    </source>
</evidence>
<sequence length="324" mass="35451">MLAWTFNSHLGGEEQALFGLIDHDDTPSWKLDEWGAMAADFKKLQKMGFPRKLEPQAAIAYSFESRVASSPNGPSNTVKQYITTPYMEQKHNAFAPLYNDNIDVAVINIAHEDLSPYKLVVVPGEYLMTQASADAIRNYVKAGGTVIMTAFSAKVDETNQWFNTPLPGRLSDVFGLKTNAFYRNTAPLTGKIGDSAFTTTINFYEVLEPSTAKVMARFSNIDGSPPVITVNTLGKGQAIYVATPAQPSIMQPLYRSLYKQLKIVPGPKTPEGVYARIVDGRTLYVNASYGPKDVVLDGKGTSVLTGKTWNGTLHLDADGVDLLQ</sequence>
<dbReference type="InterPro" id="IPR003476">
    <property type="entry name" value="Glyco_hydro_42"/>
</dbReference>
<dbReference type="GO" id="GO:0005975">
    <property type="term" value="P:carbohydrate metabolic process"/>
    <property type="evidence" value="ECO:0007669"/>
    <property type="project" value="InterPro"/>
</dbReference>
<dbReference type="STRING" id="1121022.GCA_000376105_02620"/>
<dbReference type="GO" id="GO:0004565">
    <property type="term" value="F:beta-galactosidase activity"/>
    <property type="evidence" value="ECO:0007669"/>
    <property type="project" value="InterPro"/>
</dbReference>
<evidence type="ECO:0000259" key="1">
    <source>
        <dbReference type="Pfam" id="PF08532"/>
    </source>
</evidence>
<name>V4RKL1_9CAUL</name>
<dbReference type="Proteomes" id="UP000017837">
    <property type="component" value="Unassembled WGS sequence"/>
</dbReference>
<dbReference type="SUPFAM" id="SSF52317">
    <property type="entry name" value="Class I glutamine amidotransferase-like"/>
    <property type="match status" value="1"/>
</dbReference>
<protein>
    <recommendedName>
        <fullName evidence="1">Beta-galactosidase trimerisation domain-containing protein</fullName>
    </recommendedName>
</protein>
<comment type="caution">
    <text evidence="2">The sequence shown here is derived from an EMBL/GenBank/DDBJ whole genome shotgun (WGS) entry which is preliminary data.</text>
</comment>
<dbReference type="eggNOG" id="COG1874">
    <property type="taxonomic scope" value="Bacteria"/>
</dbReference>
<accession>V4RKL1</accession>
<dbReference type="Gene3D" id="3.40.50.880">
    <property type="match status" value="1"/>
</dbReference>
<feature type="domain" description="Beta-galactosidase trimerisation" evidence="1">
    <location>
        <begin position="56"/>
        <end position="263"/>
    </location>
</feature>
<dbReference type="AlphaFoldDB" id="V4RKL1"/>
<dbReference type="InterPro" id="IPR013738">
    <property type="entry name" value="Beta_galactosidase_Trimer"/>
</dbReference>
<dbReference type="CDD" id="cd03143">
    <property type="entry name" value="A4_beta-galactosidase_middle_domain"/>
    <property type="match status" value="1"/>
</dbReference>
<gene>
    <name evidence="2" type="ORF">ABENE_09400</name>
</gene>
<dbReference type="PANTHER" id="PTHR36447:SF1">
    <property type="entry name" value="BETA-GALACTOSIDASE GANA"/>
    <property type="match status" value="1"/>
</dbReference>
<keyword evidence="3" id="KW-1185">Reference proteome</keyword>
<evidence type="ECO:0000313" key="2">
    <source>
        <dbReference type="EMBL" id="ESQ91838.1"/>
    </source>
</evidence>
<proteinExistence type="predicted"/>
<organism evidence="2 3">
    <name type="scientific">Asticcacaulis benevestitus DSM 16100 = ATCC BAA-896</name>
    <dbReference type="NCBI Taxonomy" id="1121022"/>
    <lineage>
        <taxon>Bacteria</taxon>
        <taxon>Pseudomonadati</taxon>
        <taxon>Pseudomonadota</taxon>
        <taxon>Alphaproteobacteria</taxon>
        <taxon>Caulobacterales</taxon>
        <taxon>Caulobacteraceae</taxon>
        <taxon>Asticcacaulis</taxon>
    </lineage>
</organism>
<dbReference type="Pfam" id="PF08532">
    <property type="entry name" value="Glyco_hydro_42M"/>
    <property type="match status" value="1"/>
</dbReference>
<dbReference type="InterPro" id="IPR029062">
    <property type="entry name" value="Class_I_gatase-like"/>
</dbReference>
<dbReference type="PATRIC" id="fig|1121022.4.peg.1894"/>
<dbReference type="EMBL" id="AWGB01000015">
    <property type="protein sequence ID" value="ESQ91838.1"/>
    <property type="molecule type" value="Genomic_DNA"/>
</dbReference>
<reference evidence="2 3" key="1">
    <citation type="journal article" date="2014" name="Nature">
        <title>Sequential evolution of bacterial morphology by co-option of a developmental regulator.</title>
        <authorList>
            <person name="Jiang C."/>
            <person name="Brown P.J."/>
            <person name="Ducret A."/>
            <person name="Brun Y.V."/>
        </authorList>
    </citation>
    <scope>NUCLEOTIDE SEQUENCE [LARGE SCALE GENOMIC DNA]</scope>
    <source>
        <strain evidence="2 3">DSM 16100</strain>
    </source>
</reference>